<dbReference type="InterPro" id="IPR000073">
    <property type="entry name" value="AB_hydrolase_1"/>
</dbReference>
<evidence type="ECO:0000259" key="1">
    <source>
        <dbReference type="Pfam" id="PF12697"/>
    </source>
</evidence>
<evidence type="ECO:0000313" key="2">
    <source>
        <dbReference type="EMBL" id="CUS44892.1"/>
    </source>
</evidence>
<dbReference type="InterPro" id="IPR050266">
    <property type="entry name" value="AB_hydrolase_sf"/>
</dbReference>
<accession>A0A170PP02</accession>
<organism evidence="2">
    <name type="scientific">hydrothermal vent metagenome</name>
    <dbReference type="NCBI Taxonomy" id="652676"/>
    <lineage>
        <taxon>unclassified sequences</taxon>
        <taxon>metagenomes</taxon>
        <taxon>ecological metagenomes</taxon>
    </lineage>
</organism>
<dbReference type="Gene3D" id="3.40.50.1820">
    <property type="entry name" value="alpha/beta hydrolase"/>
    <property type="match status" value="1"/>
</dbReference>
<dbReference type="SUPFAM" id="SSF53474">
    <property type="entry name" value="alpha/beta-Hydrolases"/>
    <property type="match status" value="1"/>
</dbReference>
<gene>
    <name evidence="2" type="ORF">MGWOODY_Smn349</name>
</gene>
<dbReference type="PRINTS" id="PR00111">
    <property type="entry name" value="ABHYDROLASE"/>
</dbReference>
<dbReference type="Pfam" id="PF12697">
    <property type="entry name" value="Abhydrolase_6"/>
    <property type="match status" value="1"/>
</dbReference>
<keyword evidence="2" id="KW-0378">Hydrolase</keyword>
<sequence>MVLPDIGRTITIGGVTTNYHEAGAGRAVVLLHGSGPGVTAWQNWQRIIPRLAERYRVIAPDIVGFGFSPKPEGEKPGIKLWLAHLVGILDALEIEEATLVGNSFGGALSLAMMARHADRVRALVLMGTPAGEFEQTGGLADSYAFEPSLENMGAMMRRFPFDPAIVSDEMIAARFAVAQHNAGLETIRELQPRPTDGRRATVRGVPLEQLDAIDVPTLILHGREDRMIPLDVAIRAHRHIAKSQLHVFGQCGHWVQVEREEEFLAQVAMFLAMTESPQ</sequence>
<name>A0A170PP02_9ZZZZ</name>
<feature type="domain" description="AB hydrolase-1" evidence="1">
    <location>
        <begin position="28"/>
        <end position="265"/>
    </location>
</feature>
<dbReference type="EC" id="3.7.1.9" evidence="2"/>
<dbReference type="AlphaFoldDB" id="A0A170PP02"/>
<dbReference type="PANTHER" id="PTHR43798">
    <property type="entry name" value="MONOACYLGLYCEROL LIPASE"/>
    <property type="match status" value="1"/>
</dbReference>
<reference evidence="2" key="1">
    <citation type="submission" date="2015-10" db="EMBL/GenBank/DDBJ databases">
        <authorList>
            <person name="Gilbert D.G."/>
        </authorList>
    </citation>
    <scope>NUCLEOTIDE SEQUENCE</scope>
</reference>
<dbReference type="InterPro" id="IPR029058">
    <property type="entry name" value="AB_hydrolase_fold"/>
</dbReference>
<protein>
    <submittedName>
        <fullName evidence="2">2-hydroxymuconic semialdehyde hydrolase</fullName>
        <ecNumber evidence="2">3.7.1.9</ecNumber>
    </submittedName>
</protein>
<proteinExistence type="predicted"/>
<dbReference type="GO" id="GO:0018775">
    <property type="term" value="F:2-hydroxymuconate-semialdehyde hydrolase activity"/>
    <property type="evidence" value="ECO:0007669"/>
    <property type="project" value="UniProtKB-EC"/>
</dbReference>
<dbReference type="GO" id="GO:0016020">
    <property type="term" value="C:membrane"/>
    <property type="evidence" value="ECO:0007669"/>
    <property type="project" value="TreeGrafter"/>
</dbReference>
<dbReference type="PANTHER" id="PTHR43798:SF33">
    <property type="entry name" value="HYDROLASE, PUTATIVE (AFU_ORTHOLOGUE AFUA_2G14860)-RELATED"/>
    <property type="match status" value="1"/>
</dbReference>
<dbReference type="EMBL" id="CZQE01000190">
    <property type="protein sequence ID" value="CUS44892.1"/>
    <property type="molecule type" value="Genomic_DNA"/>
</dbReference>